<evidence type="ECO:0000259" key="3">
    <source>
        <dbReference type="Pfam" id="PF03061"/>
    </source>
</evidence>
<dbReference type="PANTHER" id="PTHR21660">
    <property type="entry name" value="THIOESTERASE SUPERFAMILY MEMBER-RELATED"/>
    <property type="match status" value="1"/>
</dbReference>
<accession>A0A1I0ZA14</accession>
<dbReference type="Pfam" id="PF03061">
    <property type="entry name" value="4HBT"/>
    <property type="match status" value="1"/>
</dbReference>
<dbReference type="STRING" id="237679.SAMN04488072_11089"/>
<dbReference type="InterPro" id="IPR006683">
    <property type="entry name" value="Thioestr_dom"/>
</dbReference>
<evidence type="ECO:0000313" key="4">
    <source>
        <dbReference type="EMBL" id="SFB22464.1"/>
    </source>
</evidence>
<protein>
    <submittedName>
        <fullName evidence="4">Uncharacterized domain 1-containing protein</fullName>
    </submittedName>
</protein>
<dbReference type="InterPro" id="IPR039298">
    <property type="entry name" value="ACOT13"/>
</dbReference>
<evidence type="ECO:0000256" key="2">
    <source>
        <dbReference type="ARBA" id="ARBA00022801"/>
    </source>
</evidence>
<organism evidence="4 5">
    <name type="scientific">Lentibacillus halodurans</name>
    <dbReference type="NCBI Taxonomy" id="237679"/>
    <lineage>
        <taxon>Bacteria</taxon>
        <taxon>Bacillati</taxon>
        <taxon>Bacillota</taxon>
        <taxon>Bacilli</taxon>
        <taxon>Bacillales</taxon>
        <taxon>Bacillaceae</taxon>
        <taxon>Lentibacillus</taxon>
    </lineage>
</organism>
<gene>
    <name evidence="4" type="ORF">SAMN04488072_11089</name>
</gene>
<dbReference type="GO" id="GO:0047617">
    <property type="term" value="F:fatty acyl-CoA hydrolase activity"/>
    <property type="evidence" value="ECO:0007669"/>
    <property type="project" value="InterPro"/>
</dbReference>
<dbReference type="InterPro" id="IPR003736">
    <property type="entry name" value="PAAI_dom"/>
</dbReference>
<dbReference type="CDD" id="cd03443">
    <property type="entry name" value="PaaI_thioesterase"/>
    <property type="match status" value="1"/>
</dbReference>
<name>A0A1I0ZA14_9BACI</name>
<reference evidence="4 5" key="1">
    <citation type="submission" date="2016-10" db="EMBL/GenBank/DDBJ databases">
        <authorList>
            <person name="de Groot N.N."/>
        </authorList>
    </citation>
    <scope>NUCLEOTIDE SEQUENCE [LARGE SCALE GENOMIC DNA]</scope>
    <source>
        <strain evidence="4 5">CGMCC 1.3702</strain>
    </source>
</reference>
<dbReference type="SUPFAM" id="SSF54637">
    <property type="entry name" value="Thioesterase/thiol ester dehydrase-isomerase"/>
    <property type="match status" value="1"/>
</dbReference>
<feature type="domain" description="Thioesterase" evidence="3">
    <location>
        <begin position="53"/>
        <end position="124"/>
    </location>
</feature>
<dbReference type="EMBL" id="FOJW01000010">
    <property type="protein sequence ID" value="SFB22464.1"/>
    <property type="molecule type" value="Genomic_DNA"/>
</dbReference>
<keyword evidence="5" id="KW-1185">Reference proteome</keyword>
<dbReference type="InterPro" id="IPR029069">
    <property type="entry name" value="HotDog_dom_sf"/>
</dbReference>
<keyword evidence="2" id="KW-0378">Hydrolase</keyword>
<proteinExistence type="inferred from homology"/>
<evidence type="ECO:0000313" key="5">
    <source>
        <dbReference type="Proteomes" id="UP000198642"/>
    </source>
</evidence>
<sequence length="137" mass="15260">MKNSLAKLIEDVRKSFESSPFFLHIGFEIIEFREGNVLLKLPIRNQLLNANDSLHGGVHATMLDLVLGMCIRSTTKTRCTTISLNINYLAPSTEGDVYATGEILKQGYRIVTVEGEMKDENGNILAKGLGTYKLIRD</sequence>
<dbReference type="PANTHER" id="PTHR21660:SF1">
    <property type="entry name" value="ACYL-COENZYME A THIOESTERASE 13"/>
    <property type="match status" value="1"/>
</dbReference>
<dbReference type="Gene3D" id="3.10.129.10">
    <property type="entry name" value="Hotdog Thioesterase"/>
    <property type="match status" value="1"/>
</dbReference>
<comment type="similarity">
    <text evidence="1">Belongs to the thioesterase PaaI family.</text>
</comment>
<dbReference type="AlphaFoldDB" id="A0A1I0ZA14"/>
<dbReference type="Proteomes" id="UP000198642">
    <property type="component" value="Unassembled WGS sequence"/>
</dbReference>
<dbReference type="NCBIfam" id="TIGR00369">
    <property type="entry name" value="unchar_dom_1"/>
    <property type="match status" value="1"/>
</dbReference>
<evidence type="ECO:0000256" key="1">
    <source>
        <dbReference type="ARBA" id="ARBA00008324"/>
    </source>
</evidence>